<feature type="transmembrane region" description="Helical" evidence="1">
    <location>
        <begin position="331"/>
        <end position="350"/>
    </location>
</feature>
<dbReference type="RefSeq" id="WP_095635345.1">
    <property type="nucleotide sequence ID" value="NZ_NSKC01000001.1"/>
</dbReference>
<dbReference type="InterPro" id="IPR057169">
    <property type="entry name" value="DUF7847"/>
</dbReference>
<sequence>MDLSSAVSATASTLRRRPADLLPFYLLGTAVPVVARIGLFVALAGTYLHYELTGRLADARRALAELDLTPPDAQDPEAVQAWTESVTPALEPLASPTALLLVTVGMAVTLLLAILTYAAVSAGQMSAVAGRVRGGRGLTAGIAGVRERWLTFLGLYVAELLLWVGVTLLAGLAVAGGFLVNPFLGAAVALVALLVGLVVLLLVRAVFAFAPAAVVIDETGVVGAVEGAGGFIRRNPVDALAYLVVAVGVLVAISSAASALAFLGGGAAVALASAVVAAPALDLLKTLLYGDHRGVVAPVEPVDARIRDQFVGGLRRGWREMVGFVRRTPGLHLVTVLVGVGFGVVGWLAVDPFVGAVTTSIESRLVGHLPPTAALNFFGNNWSVAIATSFAGTALVVPALSSIAFNGLALGATAALEENLAALVAFVVPHGILEIPALFVSGALGIHLGIVSWRTFRGSLSREAFADALENAFWVLIGVGALIAVAAFIEGFVSPYYWRPFL</sequence>
<evidence type="ECO:0000313" key="3">
    <source>
        <dbReference type="EMBL" id="PAU85223.1"/>
    </source>
</evidence>
<keyword evidence="1" id="KW-0812">Transmembrane</keyword>
<feature type="transmembrane region" description="Helical" evidence="1">
    <location>
        <begin position="267"/>
        <end position="284"/>
    </location>
</feature>
<comment type="caution">
    <text evidence="3">The sequence shown here is derived from an EMBL/GenBank/DDBJ whole genome shotgun (WGS) entry which is preliminary data.</text>
</comment>
<dbReference type="Pfam" id="PF01944">
    <property type="entry name" value="SpoIIM"/>
    <property type="match status" value="1"/>
</dbReference>
<dbReference type="OrthoDB" id="86288at2157"/>
<accession>A0A2A2FKY7</accession>
<dbReference type="PANTHER" id="PTHR35337:SF1">
    <property type="entry name" value="SLR1478 PROTEIN"/>
    <property type="match status" value="1"/>
</dbReference>
<evidence type="ECO:0000256" key="1">
    <source>
        <dbReference type="SAM" id="Phobius"/>
    </source>
</evidence>
<feature type="transmembrane region" description="Helical" evidence="1">
    <location>
        <begin position="240"/>
        <end position="261"/>
    </location>
</feature>
<gene>
    <name evidence="3" type="ORF">CK500_00735</name>
</gene>
<dbReference type="PANTHER" id="PTHR35337">
    <property type="entry name" value="SLR1478 PROTEIN"/>
    <property type="match status" value="1"/>
</dbReference>
<feature type="transmembrane region" description="Helical" evidence="1">
    <location>
        <begin position="384"/>
        <end position="408"/>
    </location>
</feature>
<dbReference type="Pfam" id="PF25231">
    <property type="entry name" value="DUF7847"/>
    <property type="match status" value="1"/>
</dbReference>
<name>A0A2A2FKY7_9EURY</name>
<dbReference type="InterPro" id="IPR002798">
    <property type="entry name" value="SpoIIM-like"/>
</dbReference>
<reference evidence="3 4" key="1">
    <citation type="submission" date="2017-08" db="EMBL/GenBank/DDBJ databases">
        <title>The strain WRN001 was isolated from Binhai saline alkaline soil, Tianjin, China.</title>
        <authorList>
            <person name="Liu D."/>
            <person name="Zhang G."/>
        </authorList>
    </citation>
    <scope>NUCLEOTIDE SEQUENCE [LARGE SCALE GENOMIC DNA]</scope>
    <source>
        <strain evidence="3 4">WN019</strain>
    </source>
</reference>
<feature type="transmembrane region" description="Helical" evidence="1">
    <location>
        <begin position="24"/>
        <end position="48"/>
    </location>
</feature>
<proteinExistence type="predicted"/>
<feature type="domain" description="DUF7847" evidence="2">
    <location>
        <begin position="1"/>
        <end position="278"/>
    </location>
</feature>
<keyword evidence="1" id="KW-1133">Transmembrane helix</keyword>
<feature type="transmembrane region" description="Helical" evidence="1">
    <location>
        <begin position="420"/>
        <end position="453"/>
    </location>
</feature>
<feature type="transmembrane region" description="Helical" evidence="1">
    <location>
        <begin position="98"/>
        <end position="120"/>
    </location>
</feature>
<feature type="transmembrane region" description="Helical" evidence="1">
    <location>
        <begin position="183"/>
        <end position="203"/>
    </location>
</feature>
<organism evidence="3 4">
    <name type="scientific">Halorubrum salipaludis</name>
    <dbReference type="NCBI Taxonomy" id="2032630"/>
    <lineage>
        <taxon>Archaea</taxon>
        <taxon>Methanobacteriati</taxon>
        <taxon>Methanobacteriota</taxon>
        <taxon>Stenosarchaea group</taxon>
        <taxon>Halobacteria</taxon>
        <taxon>Halobacteriales</taxon>
        <taxon>Haloferacaceae</taxon>
        <taxon>Halorubrum</taxon>
    </lineage>
</organism>
<keyword evidence="1" id="KW-0472">Membrane</keyword>
<keyword evidence="4" id="KW-1185">Reference proteome</keyword>
<evidence type="ECO:0000259" key="2">
    <source>
        <dbReference type="Pfam" id="PF25231"/>
    </source>
</evidence>
<feature type="transmembrane region" description="Helical" evidence="1">
    <location>
        <begin position="473"/>
        <end position="498"/>
    </location>
</feature>
<dbReference type="AlphaFoldDB" id="A0A2A2FKY7"/>
<dbReference type="Proteomes" id="UP000218083">
    <property type="component" value="Unassembled WGS sequence"/>
</dbReference>
<dbReference type="EMBL" id="NSKC01000001">
    <property type="protein sequence ID" value="PAU85223.1"/>
    <property type="molecule type" value="Genomic_DNA"/>
</dbReference>
<protein>
    <recommendedName>
        <fullName evidence="2">DUF7847 domain-containing protein</fullName>
    </recommendedName>
</protein>
<evidence type="ECO:0000313" key="4">
    <source>
        <dbReference type="Proteomes" id="UP000218083"/>
    </source>
</evidence>
<feature type="transmembrane region" description="Helical" evidence="1">
    <location>
        <begin position="153"/>
        <end position="177"/>
    </location>
</feature>